<organism evidence="1 2">
    <name type="scientific">Corynebacterium hadale</name>
    <dbReference type="NCBI Taxonomy" id="2026255"/>
    <lineage>
        <taxon>Bacteria</taxon>
        <taxon>Bacillati</taxon>
        <taxon>Actinomycetota</taxon>
        <taxon>Actinomycetes</taxon>
        <taxon>Mycobacteriales</taxon>
        <taxon>Corynebacteriaceae</taxon>
        <taxon>Corynebacterium</taxon>
    </lineage>
</organism>
<dbReference type="Proteomes" id="UP000215771">
    <property type="component" value="Unassembled WGS sequence"/>
</dbReference>
<evidence type="ECO:0000313" key="1">
    <source>
        <dbReference type="EMBL" id="PAJ68785.1"/>
    </source>
</evidence>
<dbReference type="GO" id="GO:0005975">
    <property type="term" value="P:carbohydrate metabolic process"/>
    <property type="evidence" value="ECO:0007669"/>
    <property type="project" value="InterPro"/>
</dbReference>
<comment type="caution">
    <text evidence="1">The sequence shown here is derived from an EMBL/GenBank/DDBJ whole genome shotgun (WGS) entry which is preliminary data.</text>
</comment>
<gene>
    <name evidence="1" type="ORF">CIG21_10050</name>
</gene>
<proteinExistence type="predicted"/>
<dbReference type="Pfam" id="PF10096">
    <property type="entry name" value="DUF2334"/>
    <property type="match status" value="1"/>
</dbReference>
<evidence type="ECO:0000313" key="2">
    <source>
        <dbReference type="Proteomes" id="UP000215771"/>
    </source>
</evidence>
<dbReference type="CDD" id="cd11374">
    <property type="entry name" value="CE4_u10"/>
    <property type="match status" value="1"/>
</dbReference>
<sequence length="227" mass="25298">MSGRVLVSISSIFDDTLDDVVRLVEGLDRKRVPVSLLVAPHIDKKWHLAKDSRTRGWLLEQAEHRALLLNGFDQAVQGRRSEFASLGEHEARLRLTGATRQMEALGFHLDMFAPPRWRMSPGTLGVLPDFGFRLAVSTKGIYSLTDATATPFTRCRNLSVGEGYGTAKWWRRNIIAAAVRGAEKGNTLRLSISARELHKKKVRRDFTAAVLCAQANGAEPADYRAFL</sequence>
<accession>A0A269PBE9</accession>
<name>A0A269PBE9_9CORY</name>
<dbReference type="RefSeq" id="WP_095278705.1">
    <property type="nucleotide sequence ID" value="NZ_CP047655.1"/>
</dbReference>
<dbReference type="AlphaFoldDB" id="A0A269PBE9"/>
<dbReference type="SUPFAM" id="SSF88713">
    <property type="entry name" value="Glycoside hydrolase/deacetylase"/>
    <property type="match status" value="1"/>
</dbReference>
<protein>
    <submittedName>
        <fullName evidence="1">DUF2334 domain-containing protein</fullName>
    </submittedName>
</protein>
<dbReference type="InterPro" id="IPR018763">
    <property type="entry name" value="DUF2334"/>
</dbReference>
<reference evidence="1 2" key="1">
    <citation type="submission" date="2017-08" db="EMBL/GenBank/DDBJ databases">
        <authorList>
            <person name="de Groot N.N."/>
        </authorList>
    </citation>
    <scope>NUCLEOTIDE SEQUENCE [LARGE SCALE GENOMIC DNA]</scope>
    <source>
        <strain evidence="1 2">NBT06-6</strain>
    </source>
</reference>
<dbReference type="InterPro" id="IPR011330">
    <property type="entry name" value="Glyco_hydro/deAcase_b/a-brl"/>
</dbReference>
<dbReference type="EMBL" id="NQMQ01000022">
    <property type="protein sequence ID" value="PAJ68785.1"/>
    <property type="molecule type" value="Genomic_DNA"/>
</dbReference>